<evidence type="ECO:0000313" key="2">
    <source>
        <dbReference type="Proteomes" id="UP000216354"/>
    </source>
</evidence>
<dbReference type="Gene3D" id="3.90.1140.10">
    <property type="entry name" value="Cyclic phosphodiesterase"/>
    <property type="match status" value="1"/>
</dbReference>
<protein>
    <recommendedName>
        <fullName evidence="3">Phosphonate metabolism protein</fullName>
    </recommendedName>
</protein>
<dbReference type="RefSeq" id="WP_094831136.1">
    <property type="nucleotide sequence ID" value="NZ_NEVR01000001.1"/>
</dbReference>
<dbReference type="Proteomes" id="UP000216354">
    <property type="component" value="Unassembled WGS sequence"/>
</dbReference>
<sequence>MAHAPAHRYAVYLAPEGAWWDQGSRWLGRCADTGAALASEAPAAWTAAPRLYGLHATLKAPLRLAEGSDAAALDQALRSLAARHRPFALRLALRQLRGFLAWCIADDDTDGRRAIQALADDAVRALDPLRAPATEAELARRRPERLPEPERAMLAQWGYPYAFDTFRFHITLTGMLEDTALAAAADALARLSAPLCAQPMPAGAVSLYVQPEPGADFLVARHYGFDGTIRDGAGARFLPAMVAA</sequence>
<comment type="caution">
    <text evidence="1">The sequence shown here is derived from an EMBL/GenBank/DDBJ whole genome shotgun (WGS) entry which is preliminary data.</text>
</comment>
<evidence type="ECO:0000313" key="1">
    <source>
        <dbReference type="EMBL" id="OZI69261.1"/>
    </source>
</evidence>
<dbReference type="InterPro" id="IPR009389">
    <property type="entry name" value="DUF1045"/>
</dbReference>
<dbReference type="Pfam" id="PF06299">
    <property type="entry name" value="DUF1045"/>
    <property type="match status" value="1"/>
</dbReference>
<proteinExistence type="predicted"/>
<reference evidence="1 2" key="1">
    <citation type="submission" date="2017-05" db="EMBL/GenBank/DDBJ databases">
        <title>Complete and WGS of Bordetella genogroups.</title>
        <authorList>
            <person name="Spilker T."/>
            <person name="Lipuma J."/>
        </authorList>
    </citation>
    <scope>NUCLEOTIDE SEQUENCE [LARGE SCALE GENOMIC DNA]</scope>
    <source>
        <strain evidence="1 2">AU9795</strain>
    </source>
</reference>
<organism evidence="1 2">
    <name type="scientific">Bordetella genomosp. 1</name>
    <dbReference type="NCBI Taxonomy" id="1395607"/>
    <lineage>
        <taxon>Bacteria</taxon>
        <taxon>Pseudomonadati</taxon>
        <taxon>Pseudomonadota</taxon>
        <taxon>Betaproteobacteria</taxon>
        <taxon>Burkholderiales</taxon>
        <taxon>Alcaligenaceae</taxon>
        <taxon>Bordetella</taxon>
    </lineage>
</organism>
<dbReference type="EMBL" id="NEVR01000001">
    <property type="protein sequence ID" value="OZI69261.1"/>
    <property type="molecule type" value="Genomic_DNA"/>
</dbReference>
<name>A0ABX4FAM6_9BORD</name>
<evidence type="ECO:0008006" key="3">
    <source>
        <dbReference type="Google" id="ProtNLM"/>
    </source>
</evidence>
<gene>
    <name evidence="1" type="ORF">CAL27_07440</name>
</gene>
<dbReference type="PIRSF" id="PIRSF033328">
    <property type="entry name" value="Phest_Mll4975"/>
    <property type="match status" value="1"/>
</dbReference>
<accession>A0ABX4FAM6</accession>
<keyword evidence="2" id="KW-1185">Reference proteome</keyword>